<evidence type="ECO:0000313" key="2">
    <source>
        <dbReference type="Proteomes" id="UP001057427"/>
    </source>
</evidence>
<accession>A0A9E7N6T4</accession>
<proteinExistence type="predicted"/>
<evidence type="ECO:0000313" key="1">
    <source>
        <dbReference type="EMBL" id="UTC29803.1"/>
    </source>
</evidence>
<name>A0A9E7N6T4_9CAUD</name>
<gene>
    <name evidence="1" type="ORF">BAJUN_01730</name>
</gene>
<keyword evidence="2" id="KW-1185">Reference proteome</keyword>
<reference evidence="1" key="1">
    <citation type="submission" date="2022-05" db="EMBL/GenBank/DDBJ databases">
        <authorList>
            <person name="Friedrich I."/>
            <person name="Poehlein A."/>
            <person name="Schneider D."/>
            <person name="Hertel R."/>
            <person name="Daniel R."/>
        </authorList>
    </citation>
    <scope>NUCLEOTIDE SEQUENCE</scope>
</reference>
<dbReference type="EMBL" id="ON529858">
    <property type="protein sequence ID" value="UTC29803.1"/>
    <property type="molecule type" value="Genomic_DNA"/>
</dbReference>
<organism evidence="1 2">
    <name type="scientific">Brevundimonas phage vB_BgoS-Bajun</name>
    <dbReference type="NCBI Taxonomy" id="2948594"/>
    <lineage>
        <taxon>Viruses</taxon>
        <taxon>Duplodnaviria</taxon>
        <taxon>Heunggongvirae</taxon>
        <taxon>Uroviricota</taxon>
        <taxon>Caudoviricetes</taxon>
        <taxon>Dolichocephalovirinae</taxon>
    </lineage>
</organism>
<protein>
    <submittedName>
        <fullName evidence="1">Uncharacterized protein</fullName>
    </submittedName>
</protein>
<dbReference type="Proteomes" id="UP001057427">
    <property type="component" value="Segment"/>
</dbReference>
<sequence>MPTAKQTAQAIALTPSTGEAVAMILHALDIGRLYFQREVEATDSLSNKELAQVRLDTFERASIIARESGVLITAEGESVAAILDDLFNAMPTPGTDKLSKPWNRALKQARRPRYRFKAGTGSATVTDTLKGVSATTRHPGPVAAAREAFANTDSGAHVTPAGVGVCGLDEDKARSFLATAERGR</sequence>